<proteinExistence type="predicted"/>
<keyword evidence="1" id="KW-0732">Signal</keyword>
<dbReference type="eggNOG" id="COG0614">
    <property type="taxonomic scope" value="Bacteria"/>
</dbReference>
<dbReference type="HOGENOM" id="CLU_038034_8_0_5"/>
<gene>
    <name evidence="3" type="ordered locus">Meso_2064</name>
</gene>
<organism evidence="3">
    <name type="scientific">Chelativorans sp. (strain BNC1)</name>
    <dbReference type="NCBI Taxonomy" id="266779"/>
    <lineage>
        <taxon>Bacteria</taxon>
        <taxon>Pseudomonadati</taxon>
        <taxon>Pseudomonadota</taxon>
        <taxon>Alphaproteobacteria</taxon>
        <taxon>Hyphomicrobiales</taxon>
        <taxon>Phyllobacteriaceae</taxon>
        <taxon>Chelativorans</taxon>
    </lineage>
</organism>
<feature type="signal peptide" evidence="1">
    <location>
        <begin position="1"/>
        <end position="24"/>
    </location>
</feature>
<dbReference type="InterPro" id="IPR050902">
    <property type="entry name" value="ABC_Transporter_SBP"/>
</dbReference>
<dbReference type="STRING" id="266779.Meso_2064"/>
<dbReference type="PANTHER" id="PTHR30535:SF34">
    <property type="entry name" value="MOLYBDATE-BINDING PROTEIN MOLA"/>
    <property type="match status" value="1"/>
</dbReference>
<accession>Q11GL8</accession>
<dbReference type="GO" id="GO:0071281">
    <property type="term" value="P:cellular response to iron ion"/>
    <property type="evidence" value="ECO:0007669"/>
    <property type="project" value="TreeGrafter"/>
</dbReference>
<dbReference type="EMBL" id="CP000390">
    <property type="protein sequence ID" value="ABG63457.1"/>
    <property type="molecule type" value="Genomic_DNA"/>
</dbReference>
<name>Q11GL8_CHESB</name>
<dbReference type="Pfam" id="PF01497">
    <property type="entry name" value="Peripla_BP_2"/>
    <property type="match status" value="1"/>
</dbReference>
<evidence type="ECO:0000256" key="1">
    <source>
        <dbReference type="SAM" id="SignalP"/>
    </source>
</evidence>
<dbReference type="KEGG" id="mes:Meso_2064"/>
<feature type="domain" description="Fe/B12 periplasmic-binding" evidence="2">
    <location>
        <begin position="29"/>
        <end position="282"/>
    </location>
</feature>
<evidence type="ECO:0000313" key="3">
    <source>
        <dbReference type="EMBL" id="ABG63457.1"/>
    </source>
</evidence>
<dbReference type="Gene3D" id="3.40.50.1980">
    <property type="entry name" value="Nitrogenase molybdenum iron protein domain"/>
    <property type="match status" value="2"/>
</dbReference>
<dbReference type="PANTHER" id="PTHR30535">
    <property type="entry name" value="VITAMIN B12-BINDING PROTEIN"/>
    <property type="match status" value="1"/>
</dbReference>
<sequence length="285" mass="30283" precursor="true">MRRTLRKATICLMTLALSSAPVLAQAPARVMSLNLCTDQLAMALAAPGQLTSISLLSRDPSLSAMHEEAETYPVNHGRAEEVFLEKPDLVVTGTYSLHNTTGLLKRLGFRVEEFSFIQTVETIPDDIRRMGALLGQDARAEAMAKGFEAELSQIESRQCGKQPTAIAFEQGGVAAGSGTLADSALAAAGFRNLAAEAGIAGMAPMPIELIVPQKPDVIITRAGEEDQPSLGAKVPYHPALRALEGTRIGPFVPRGTWSCGGPFTMEAVRALASLREDIAPCGETR</sequence>
<dbReference type="InterPro" id="IPR002491">
    <property type="entry name" value="ABC_transptr_periplasmic_BD"/>
</dbReference>
<feature type="chain" id="PRO_5004180055" evidence="1">
    <location>
        <begin position="25"/>
        <end position="285"/>
    </location>
</feature>
<dbReference type="PROSITE" id="PS50983">
    <property type="entry name" value="FE_B12_PBP"/>
    <property type="match status" value="1"/>
</dbReference>
<dbReference type="AlphaFoldDB" id="Q11GL8"/>
<reference evidence="3" key="1">
    <citation type="submission" date="2006-06" db="EMBL/GenBank/DDBJ databases">
        <title>Complete sequence of chromosome of Chelativorans sp. BNC1.</title>
        <authorList>
            <consortium name="US DOE Joint Genome Institute"/>
            <person name="Copeland A."/>
            <person name="Lucas S."/>
            <person name="Lapidus A."/>
            <person name="Barry K."/>
            <person name="Detter J.C."/>
            <person name="Glavina del Rio T."/>
            <person name="Hammon N."/>
            <person name="Israni S."/>
            <person name="Dalin E."/>
            <person name="Tice H."/>
            <person name="Pitluck S."/>
            <person name="Chertkov O."/>
            <person name="Brettin T."/>
            <person name="Bruce D."/>
            <person name="Han C."/>
            <person name="Tapia R."/>
            <person name="Gilna P."/>
            <person name="Schmutz J."/>
            <person name="Larimer F."/>
            <person name="Land M."/>
            <person name="Hauser L."/>
            <person name="Kyrpides N."/>
            <person name="Mikhailova N."/>
            <person name="Richardson P."/>
        </authorList>
    </citation>
    <scope>NUCLEOTIDE SEQUENCE</scope>
    <source>
        <strain evidence="3">BNC1</strain>
    </source>
</reference>
<protein>
    <submittedName>
        <fullName evidence="3">Periplasmic binding protein</fullName>
    </submittedName>
</protein>
<dbReference type="SUPFAM" id="SSF53807">
    <property type="entry name" value="Helical backbone' metal receptor"/>
    <property type="match status" value="1"/>
</dbReference>
<evidence type="ECO:0000259" key="2">
    <source>
        <dbReference type="PROSITE" id="PS50983"/>
    </source>
</evidence>